<gene>
    <name evidence="3" type="ORF">GTQ55_15375</name>
    <name evidence="2" type="ORF">HNQ53_002839</name>
</gene>
<proteinExistence type="predicted"/>
<keyword evidence="4" id="KW-1185">Reference proteome</keyword>
<dbReference type="Proteomes" id="UP000464675">
    <property type="component" value="Chromosome"/>
</dbReference>
<accession>A0A6P1TEY1</accession>
<evidence type="ECO:0000256" key="1">
    <source>
        <dbReference type="SAM" id="MobiDB-lite"/>
    </source>
</evidence>
<sequence length="267" mass="28522">MPKTIPLQRQLTLGQVRELAKDVKSRHGVVSALSAKVADTVKNAPVQVDAQHPHIKKLSSAAKREARAALIREQIDKIYHPARETAGLNLKELAKTKAMLEEHGGALGNARAALDIATLGSAETAKARTTYAESLKGLGSQAIRNLAGHALTEQNGVLLTAILAHEEGKKPSDRAINPSDLMQEMGPDVSVEEGGFPIFDNYREFSRLTRELDEALAIGQALVRGQNQHDPLSKISRGLANKGPVTAPRKPQHSALAEQGGGDDAGE</sequence>
<dbReference type="Proteomes" id="UP000563601">
    <property type="component" value="Unassembled WGS sequence"/>
</dbReference>
<reference evidence="3 4" key="1">
    <citation type="submission" date="2020-01" db="EMBL/GenBank/DDBJ databases">
        <title>The possibility of degradation of plastic by Microbulbifer hydrolyticus IRE-31.</title>
        <authorList>
            <person name="Liu L."/>
        </authorList>
    </citation>
    <scope>NUCLEOTIDE SEQUENCE [LARGE SCALE GENOMIC DNA]</scope>
    <source>
        <strain evidence="3 4">IRE-31</strain>
    </source>
</reference>
<dbReference type="RefSeq" id="WP_161859521.1">
    <property type="nucleotide sequence ID" value="NZ_CP047491.1"/>
</dbReference>
<dbReference type="EMBL" id="JACHHR010000003">
    <property type="protein sequence ID" value="MBB5212614.1"/>
    <property type="molecule type" value="Genomic_DNA"/>
</dbReference>
<evidence type="ECO:0000313" key="4">
    <source>
        <dbReference type="Proteomes" id="UP000464675"/>
    </source>
</evidence>
<reference evidence="2 5" key="2">
    <citation type="submission" date="2020-08" db="EMBL/GenBank/DDBJ databases">
        <title>Genomic Encyclopedia of Type Strains, Phase IV (KMG-IV): sequencing the most valuable type-strain genomes for metagenomic binning, comparative biology and taxonomic classification.</title>
        <authorList>
            <person name="Goeker M."/>
        </authorList>
    </citation>
    <scope>NUCLEOTIDE SEQUENCE [LARGE SCALE GENOMIC DNA]</scope>
    <source>
        <strain evidence="2 5">DSM 11525</strain>
    </source>
</reference>
<dbReference type="AlphaFoldDB" id="A0A6P1TEY1"/>
<protein>
    <submittedName>
        <fullName evidence="2">Uncharacterized protein</fullName>
    </submittedName>
</protein>
<evidence type="ECO:0000313" key="3">
    <source>
        <dbReference type="EMBL" id="QHQ40223.1"/>
    </source>
</evidence>
<evidence type="ECO:0000313" key="5">
    <source>
        <dbReference type="Proteomes" id="UP000563601"/>
    </source>
</evidence>
<organism evidence="2 5">
    <name type="scientific">Microbulbifer hydrolyticus</name>
    <dbReference type="NCBI Taxonomy" id="48074"/>
    <lineage>
        <taxon>Bacteria</taxon>
        <taxon>Pseudomonadati</taxon>
        <taxon>Pseudomonadota</taxon>
        <taxon>Gammaproteobacteria</taxon>
        <taxon>Cellvibrionales</taxon>
        <taxon>Microbulbiferaceae</taxon>
        <taxon>Microbulbifer</taxon>
    </lineage>
</organism>
<dbReference type="EMBL" id="CP047491">
    <property type="protein sequence ID" value="QHQ40223.1"/>
    <property type="molecule type" value="Genomic_DNA"/>
</dbReference>
<name>A0A6P1TEY1_9GAMM</name>
<evidence type="ECO:0000313" key="2">
    <source>
        <dbReference type="EMBL" id="MBB5212614.1"/>
    </source>
</evidence>
<feature type="region of interest" description="Disordered" evidence="1">
    <location>
        <begin position="228"/>
        <end position="267"/>
    </location>
</feature>